<protein>
    <submittedName>
        <fullName evidence="3">Right-handed parallel beta-helix repeat-containing protein</fullName>
    </submittedName>
</protein>
<dbReference type="InterPro" id="IPR011050">
    <property type="entry name" value="Pectin_lyase_fold/virulence"/>
</dbReference>
<keyword evidence="1" id="KW-0732">Signal</keyword>
<dbReference type="InterPro" id="IPR036514">
    <property type="entry name" value="SGNH_hydro_sf"/>
</dbReference>
<keyword evidence="4" id="KW-1185">Reference proteome</keyword>
<evidence type="ECO:0000313" key="3">
    <source>
        <dbReference type="EMBL" id="MBP0903831.1"/>
    </source>
</evidence>
<proteinExistence type="predicted"/>
<feature type="chain" id="PRO_5046346599" evidence="1">
    <location>
        <begin position="20"/>
        <end position="668"/>
    </location>
</feature>
<dbReference type="SUPFAM" id="SSF52266">
    <property type="entry name" value="SGNH hydrolase"/>
    <property type="match status" value="1"/>
</dbReference>
<dbReference type="Pfam" id="PF13472">
    <property type="entry name" value="Lipase_GDSL_2"/>
    <property type="match status" value="1"/>
</dbReference>
<name>A0ABS4BTE2_9FLAO</name>
<organism evidence="3 4">
    <name type="scientific">Mariniflexile gromovii</name>
    <dbReference type="NCBI Taxonomy" id="362523"/>
    <lineage>
        <taxon>Bacteria</taxon>
        <taxon>Pseudomonadati</taxon>
        <taxon>Bacteroidota</taxon>
        <taxon>Flavobacteriia</taxon>
        <taxon>Flavobacteriales</taxon>
        <taxon>Flavobacteriaceae</taxon>
        <taxon>Mariniflexile</taxon>
    </lineage>
</organism>
<accession>A0ABS4BTE2</accession>
<reference evidence="3 4" key="1">
    <citation type="submission" date="2021-04" db="EMBL/GenBank/DDBJ databases">
        <title>Mariniflexile gromovii gen. nov., sp. nov., a gliding bacterium isolated from the sea urchin Strongylocentrotus intermedius.</title>
        <authorList>
            <person name="Ko S."/>
            <person name="Le V."/>
            <person name="Ahn C.-Y."/>
            <person name="Oh H.-M."/>
        </authorList>
    </citation>
    <scope>NUCLEOTIDE SEQUENCE [LARGE SCALE GENOMIC DNA]</scope>
    <source>
        <strain evidence="3 4">KCTC 12570</strain>
    </source>
</reference>
<gene>
    <name evidence="3" type="ORF">J8H85_08310</name>
</gene>
<sequence length="668" mass="73562">MKKTISLICLMMAVFLVHAKENSRDTIFINSVEKLAEYAKKSNVLVKMKPGEYNINSIKIGKLSVFKYGENNEKKGDFSIGSLIHFLGNNSQYFLTGVTLNIDGALHNNYPKSEFSEFLVSGNGNYIEGLKGKDLGNHVPANRVQMLRVMGDDNTIKNADLFVHGSYPYGYGHLLGKGGNALVKTQKHSVLLVEGTNTKLLGCKVVSHAFGHGIFMQGAVNTLLKDCYVEGKMKATNEMLAETSGPAFSVGFKSDYPPGKILPNEIKSLSEDGIRTYPSGGLNGRRTQGVTVINCTVKNMRSGFDLSANLPPTKIVGSTAIGCQEKGYSIGTDGVIENSKGDALYGPLITFVVNNVKNCKIDLELVDTVSEYEVSRLAEINGSGHHITIRNYQNKKRSVESPIVFGESFWDDVHRYRNPDKPSGTYAGAKNIQLFNYTGMPVRLNDLTVNCTVTNKKEDKKVINAGVGGNSTNDLLKRVDKDVIAKKPDLVIMMVGTNDMLNSNKMIDYKTYTSNLETLIKKIKANGSELVLMSPIPADSAYLFARHDKNLFSETPNKKIDAVGKIVKTLAAENNVHFYDLNAEFKALNLPLHNQDMLIRNEKNSGKKDGVHPTALGYRFIAQNVHYFLKAHQLLKPNQKIICFGDSITRGGGEGANYPTYLDELIII</sequence>
<comment type="caution">
    <text evidence="3">The sequence shown here is derived from an EMBL/GenBank/DDBJ whole genome shotgun (WGS) entry which is preliminary data.</text>
</comment>
<evidence type="ECO:0000259" key="2">
    <source>
        <dbReference type="Pfam" id="PF13472"/>
    </source>
</evidence>
<evidence type="ECO:0000313" key="4">
    <source>
        <dbReference type="Proteomes" id="UP000670776"/>
    </source>
</evidence>
<feature type="domain" description="SGNH hydrolase-type esterase" evidence="2">
    <location>
        <begin position="459"/>
        <end position="619"/>
    </location>
</feature>
<dbReference type="RefSeq" id="WP_209654480.1">
    <property type="nucleotide sequence ID" value="NZ_JAGJCB010000006.1"/>
</dbReference>
<dbReference type="PANTHER" id="PTHR30383">
    <property type="entry name" value="THIOESTERASE 1/PROTEASE 1/LYSOPHOSPHOLIPASE L1"/>
    <property type="match status" value="1"/>
</dbReference>
<dbReference type="InterPro" id="IPR051532">
    <property type="entry name" value="Ester_Hydrolysis_Enzymes"/>
</dbReference>
<dbReference type="SUPFAM" id="SSF51126">
    <property type="entry name" value="Pectin lyase-like"/>
    <property type="match status" value="1"/>
</dbReference>
<dbReference type="PANTHER" id="PTHR30383:SF5">
    <property type="entry name" value="SGNH HYDROLASE-TYPE ESTERASE DOMAIN-CONTAINING PROTEIN"/>
    <property type="match status" value="1"/>
</dbReference>
<feature type="signal peptide" evidence="1">
    <location>
        <begin position="1"/>
        <end position="19"/>
    </location>
</feature>
<dbReference type="Proteomes" id="UP000670776">
    <property type="component" value="Unassembled WGS sequence"/>
</dbReference>
<dbReference type="Gene3D" id="3.40.50.1110">
    <property type="entry name" value="SGNH hydrolase"/>
    <property type="match status" value="1"/>
</dbReference>
<dbReference type="EMBL" id="JAGJCB010000006">
    <property type="protein sequence ID" value="MBP0903831.1"/>
    <property type="molecule type" value="Genomic_DNA"/>
</dbReference>
<dbReference type="InterPro" id="IPR013830">
    <property type="entry name" value="SGNH_hydro"/>
</dbReference>
<evidence type="ECO:0000256" key="1">
    <source>
        <dbReference type="SAM" id="SignalP"/>
    </source>
</evidence>